<evidence type="ECO:0000313" key="1">
    <source>
        <dbReference type="EMBL" id="MBB4621537.1"/>
    </source>
</evidence>
<evidence type="ECO:0000313" key="2">
    <source>
        <dbReference type="Proteomes" id="UP000533637"/>
    </source>
</evidence>
<gene>
    <name evidence="1" type="ORF">GGQ57_001431</name>
</gene>
<accession>A0ABR6KKV6</accession>
<dbReference type="Proteomes" id="UP000533637">
    <property type="component" value="Unassembled WGS sequence"/>
</dbReference>
<reference evidence="1 2" key="1">
    <citation type="submission" date="2020-08" db="EMBL/GenBank/DDBJ databases">
        <title>Genomic Encyclopedia of Type Strains, Phase IV (KMG-IV): sequencing the most valuable type-strain genomes for metagenomic binning, comparative biology and taxonomic classification.</title>
        <authorList>
            <person name="Goeker M."/>
        </authorList>
    </citation>
    <scope>NUCLEOTIDE SEQUENCE [LARGE SCALE GENOMIC DNA]</scope>
    <source>
        <strain evidence="1 2">DSM 102983</strain>
    </source>
</reference>
<sequence length="80" mass="8855">MDILIPNQIVKVKILLRSFWDNSLFCMIAGAIPRSLNMLKKEMITVAIATIPNSSGSIRRANIPATTRDTIIPEYLAIAV</sequence>
<organism evidence="1 2">
    <name type="scientific">Parabacteroides faecis</name>
    <dbReference type="NCBI Taxonomy" id="1217282"/>
    <lineage>
        <taxon>Bacteria</taxon>
        <taxon>Pseudomonadati</taxon>
        <taxon>Bacteroidota</taxon>
        <taxon>Bacteroidia</taxon>
        <taxon>Bacteroidales</taxon>
        <taxon>Tannerellaceae</taxon>
        <taxon>Parabacteroides</taxon>
    </lineage>
</organism>
<protein>
    <submittedName>
        <fullName evidence="1">Uncharacterized protein</fullName>
    </submittedName>
</protein>
<keyword evidence="2" id="KW-1185">Reference proteome</keyword>
<comment type="caution">
    <text evidence="1">The sequence shown here is derived from an EMBL/GenBank/DDBJ whole genome shotgun (WGS) entry which is preliminary data.</text>
</comment>
<proteinExistence type="predicted"/>
<name>A0ABR6KKV6_9BACT</name>
<dbReference type="EMBL" id="JACHOC010000002">
    <property type="protein sequence ID" value="MBB4621537.1"/>
    <property type="molecule type" value="Genomic_DNA"/>
</dbReference>